<evidence type="ECO:0000313" key="2">
    <source>
        <dbReference type="EMBL" id="WXB09967.1"/>
    </source>
</evidence>
<dbReference type="Proteomes" id="UP001374803">
    <property type="component" value="Chromosome"/>
</dbReference>
<keyword evidence="1" id="KW-0175">Coiled coil</keyword>
<protein>
    <recommendedName>
        <fullName evidence="4">YtxH domain-containing protein</fullName>
    </recommendedName>
</protein>
<feature type="coiled-coil region" evidence="1">
    <location>
        <begin position="51"/>
        <end position="78"/>
    </location>
</feature>
<sequence length="91" mass="9792">MAKGKKKKKKGKKLAAAEEVPLGTKLQYIGVGMVLGVAAAPTVRKWIERARPEIDKLLERLTAQAEELAENAGDFMATARGRVSAKSDDAN</sequence>
<dbReference type="EMBL" id="CP089983">
    <property type="protein sequence ID" value="WXB09967.1"/>
    <property type="molecule type" value="Genomic_DNA"/>
</dbReference>
<evidence type="ECO:0000313" key="3">
    <source>
        <dbReference type="Proteomes" id="UP001374803"/>
    </source>
</evidence>
<evidence type="ECO:0008006" key="4">
    <source>
        <dbReference type="Google" id="ProtNLM"/>
    </source>
</evidence>
<keyword evidence="3" id="KW-1185">Reference proteome</keyword>
<organism evidence="2 3">
    <name type="scientific">Pendulispora rubella</name>
    <dbReference type="NCBI Taxonomy" id="2741070"/>
    <lineage>
        <taxon>Bacteria</taxon>
        <taxon>Pseudomonadati</taxon>
        <taxon>Myxococcota</taxon>
        <taxon>Myxococcia</taxon>
        <taxon>Myxococcales</taxon>
        <taxon>Sorangiineae</taxon>
        <taxon>Pendulisporaceae</taxon>
        <taxon>Pendulispora</taxon>
    </lineage>
</organism>
<reference evidence="2" key="1">
    <citation type="submission" date="2021-12" db="EMBL/GenBank/DDBJ databases">
        <title>Discovery of the Pendulisporaceae a myxobacterial family with distinct sporulation behavior and unique specialized metabolism.</title>
        <authorList>
            <person name="Garcia R."/>
            <person name="Popoff A."/>
            <person name="Bader C.D."/>
            <person name="Loehr J."/>
            <person name="Walesch S."/>
            <person name="Walt C."/>
            <person name="Boldt J."/>
            <person name="Bunk B."/>
            <person name="Haeckl F.J.F.P.J."/>
            <person name="Gunesch A.P."/>
            <person name="Birkelbach J."/>
            <person name="Nuebel U."/>
            <person name="Pietschmann T."/>
            <person name="Bach T."/>
            <person name="Mueller R."/>
        </authorList>
    </citation>
    <scope>NUCLEOTIDE SEQUENCE</scope>
    <source>
        <strain evidence="2">MSr11367</strain>
    </source>
</reference>
<evidence type="ECO:0000256" key="1">
    <source>
        <dbReference type="SAM" id="Coils"/>
    </source>
</evidence>
<name>A0ABZ2LGB4_9BACT</name>
<proteinExistence type="predicted"/>
<dbReference type="RefSeq" id="WP_394839641.1">
    <property type="nucleotide sequence ID" value="NZ_CP089929.1"/>
</dbReference>
<gene>
    <name evidence="2" type="ORF">LVJ94_22405</name>
</gene>
<accession>A0ABZ2LGB4</accession>